<dbReference type="Proteomes" id="UP000289758">
    <property type="component" value="Unassembled WGS sequence"/>
</dbReference>
<protein>
    <submittedName>
        <fullName evidence="1">Uncharacterized protein</fullName>
    </submittedName>
</protein>
<reference evidence="1 2" key="1">
    <citation type="submission" date="2017-10" db="EMBL/GenBank/DDBJ databases">
        <title>Genomics of the genus Arcobacter.</title>
        <authorList>
            <person name="Perez-Cataluna A."/>
            <person name="Figueras M.J."/>
        </authorList>
    </citation>
    <scope>NUCLEOTIDE SEQUENCE [LARGE SCALE GENOMIC DNA]</scope>
    <source>
        <strain evidence="1 2">CECT 8441</strain>
    </source>
</reference>
<evidence type="ECO:0000313" key="2">
    <source>
        <dbReference type="Proteomes" id="UP000289758"/>
    </source>
</evidence>
<keyword evidence="2" id="KW-1185">Reference proteome</keyword>
<sequence>KQCTELCQKQNLPWKDLNAIPSEYIINKHTMRDRTEVITERNEQLQKRKQR</sequence>
<feature type="non-terminal residue" evidence="1">
    <location>
        <position position="1"/>
    </location>
</feature>
<proteinExistence type="predicted"/>
<gene>
    <name evidence="1" type="ORF">CRV07_15530</name>
</gene>
<comment type="caution">
    <text evidence="1">The sequence shown here is derived from an EMBL/GenBank/DDBJ whole genome shotgun (WGS) entry which is preliminary data.</text>
</comment>
<name>A0A4Q1ACK8_9BACT</name>
<evidence type="ECO:0000313" key="1">
    <source>
        <dbReference type="EMBL" id="RXJ97815.1"/>
    </source>
</evidence>
<accession>A0A4Q1ACK8</accession>
<dbReference type="AlphaFoldDB" id="A0A4Q1ACK8"/>
<organism evidence="1 2">
    <name type="scientific">Halarcobacter ebronensis</name>
    <dbReference type="NCBI Taxonomy" id="1462615"/>
    <lineage>
        <taxon>Bacteria</taxon>
        <taxon>Pseudomonadati</taxon>
        <taxon>Campylobacterota</taxon>
        <taxon>Epsilonproteobacteria</taxon>
        <taxon>Campylobacterales</taxon>
        <taxon>Arcobacteraceae</taxon>
        <taxon>Halarcobacter</taxon>
    </lineage>
</organism>
<dbReference type="EMBL" id="PDKK01000075">
    <property type="protein sequence ID" value="RXJ97815.1"/>
    <property type="molecule type" value="Genomic_DNA"/>
</dbReference>